<gene>
    <name evidence="1" type="ORF">NCTC7102_00691</name>
</gene>
<dbReference type="AlphaFoldDB" id="A0A447JBR0"/>
<evidence type="ECO:0000313" key="2">
    <source>
        <dbReference type="Proteomes" id="UP000281393"/>
    </source>
</evidence>
<sequence length="49" mass="5556">MFLCIGKAHEMYKSYERVGLRDKWQAGVTRPVLGVTVIKYRDGVGGNRV</sequence>
<dbReference type="Proteomes" id="UP000281393">
    <property type="component" value="Chromosome"/>
</dbReference>
<organism evidence="1 2">
    <name type="scientific">Salmonella enterica subsp. enterica serovar Daytona</name>
    <dbReference type="NCBI Taxonomy" id="1962639"/>
    <lineage>
        <taxon>Bacteria</taxon>
        <taxon>Pseudomonadati</taxon>
        <taxon>Pseudomonadota</taxon>
        <taxon>Gammaproteobacteria</taxon>
        <taxon>Enterobacterales</taxon>
        <taxon>Enterobacteriaceae</taxon>
        <taxon>Salmonella</taxon>
    </lineage>
</organism>
<dbReference type="EMBL" id="LR133909">
    <property type="protein sequence ID" value="VDY37718.1"/>
    <property type="molecule type" value="Genomic_DNA"/>
</dbReference>
<protein>
    <submittedName>
        <fullName evidence="1">Uncharacterized protein</fullName>
    </submittedName>
</protein>
<proteinExistence type="predicted"/>
<name>A0A447JBR0_SALET</name>
<evidence type="ECO:0000313" key="1">
    <source>
        <dbReference type="EMBL" id="VDY37718.1"/>
    </source>
</evidence>
<reference evidence="1 2" key="1">
    <citation type="submission" date="2018-12" db="EMBL/GenBank/DDBJ databases">
        <authorList>
            <consortium name="Pathogen Informatics"/>
        </authorList>
    </citation>
    <scope>NUCLEOTIDE SEQUENCE [LARGE SCALE GENOMIC DNA]</scope>
    <source>
        <strain evidence="1 2">NCTC7102</strain>
    </source>
</reference>
<accession>A0A447JBR0</accession>